<keyword evidence="3" id="KW-0808">Transferase</keyword>
<dbReference type="InterPro" id="IPR052930">
    <property type="entry name" value="TA_antitoxin_MntA"/>
</dbReference>
<evidence type="ECO:0000259" key="2">
    <source>
        <dbReference type="Pfam" id="PF18765"/>
    </source>
</evidence>
<comment type="caution">
    <text evidence="3">The sequence shown here is derived from an EMBL/GenBank/DDBJ whole genome shotgun (WGS) entry which is preliminary data.</text>
</comment>
<accession>A0A368MYK0</accession>
<dbReference type="Pfam" id="PF18765">
    <property type="entry name" value="Polbeta"/>
    <property type="match status" value="1"/>
</dbReference>
<reference evidence="3 4" key="1">
    <citation type="submission" date="2018-07" db="EMBL/GenBank/DDBJ databases">
        <title>Corallincola holothuriorum sp. nov., a new facultative anaerobe isolated from sea cucumber Apostichopus japonicus.</title>
        <authorList>
            <person name="Xia H."/>
        </authorList>
    </citation>
    <scope>NUCLEOTIDE SEQUENCE [LARGE SCALE GENOMIC DNA]</scope>
    <source>
        <strain evidence="3 4">C4</strain>
    </source>
</reference>
<dbReference type="AlphaFoldDB" id="A0A368MYK0"/>
<dbReference type="PANTHER" id="PTHR43852">
    <property type="entry name" value="NUCLEOTIDYLTRANSFERASE"/>
    <property type="match status" value="1"/>
</dbReference>
<keyword evidence="1" id="KW-0732">Signal</keyword>
<keyword evidence="4" id="KW-1185">Reference proteome</keyword>
<dbReference type="GO" id="GO:0016740">
    <property type="term" value="F:transferase activity"/>
    <property type="evidence" value="ECO:0007669"/>
    <property type="project" value="UniProtKB-KW"/>
</dbReference>
<dbReference type="InterPro" id="IPR043519">
    <property type="entry name" value="NT_sf"/>
</dbReference>
<protein>
    <submittedName>
        <fullName evidence="3">Nucleotidyltransferase domain-containing protein</fullName>
    </submittedName>
</protein>
<organism evidence="3 4">
    <name type="scientific">Corallincola holothuriorum</name>
    <dbReference type="NCBI Taxonomy" id="2282215"/>
    <lineage>
        <taxon>Bacteria</taxon>
        <taxon>Pseudomonadati</taxon>
        <taxon>Pseudomonadota</taxon>
        <taxon>Gammaproteobacteria</taxon>
        <taxon>Alteromonadales</taxon>
        <taxon>Psychromonadaceae</taxon>
        <taxon>Corallincola</taxon>
    </lineage>
</organism>
<dbReference type="InterPro" id="IPR041633">
    <property type="entry name" value="Polbeta"/>
</dbReference>
<gene>
    <name evidence="3" type="ORF">DU002_18580</name>
</gene>
<evidence type="ECO:0000313" key="4">
    <source>
        <dbReference type="Proteomes" id="UP000252558"/>
    </source>
</evidence>
<dbReference type="Proteomes" id="UP000252558">
    <property type="component" value="Unassembled WGS sequence"/>
</dbReference>
<feature type="signal peptide" evidence="1">
    <location>
        <begin position="1"/>
        <end position="27"/>
    </location>
</feature>
<dbReference type="EMBL" id="QPID01000016">
    <property type="protein sequence ID" value="RCU43278.1"/>
    <property type="molecule type" value="Genomic_DNA"/>
</dbReference>
<dbReference type="SMR" id="A0A368MYK0"/>
<feature type="domain" description="Polymerase beta nucleotidyltransferase" evidence="2">
    <location>
        <begin position="43"/>
        <end position="127"/>
    </location>
</feature>
<evidence type="ECO:0000313" key="3">
    <source>
        <dbReference type="EMBL" id="RCU43278.1"/>
    </source>
</evidence>
<dbReference type="CDD" id="cd05403">
    <property type="entry name" value="NT_KNTase_like"/>
    <property type="match status" value="1"/>
</dbReference>
<dbReference type="PANTHER" id="PTHR43852:SF2">
    <property type="entry name" value="PROTEIN ADENYLYLTRANSFERASE MNTA"/>
    <property type="match status" value="1"/>
</dbReference>
<dbReference type="Gene3D" id="3.30.460.10">
    <property type="entry name" value="Beta Polymerase, domain 2"/>
    <property type="match status" value="1"/>
</dbReference>
<dbReference type="NCBIfam" id="NF047752">
    <property type="entry name" value="MntA_antitoxin"/>
    <property type="match status" value="1"/>
</dbReference>
<evidence type="ECO:0000256" key="1">
    <source>
        <dbReference type="SAM" id="SignalP"/>
    </source>
</evidence>
<sequence>MRGIFALGCCCLCSLFILQLLSTNRSSGDMSPKPLLDQALLVKSLLEYQPDTQFIYLFGSFAKEQQSASSDVDVAVMTVSALDNLVRWELAQKLAKQLQRDVDLIDLKQCSTVLRMQVITEGKVIYDPKGLSGAFDTTTVSMYQHLQEGRQAIVNDFVLDSTNG</sequence>
<feature type="chain" id="PRO_5016834355" evidence="1">
    <location>
        <begin position="28"/>
        <end position="164"/>
    </location>
</feature>
<name>A0A368MYK0_9GAMM</name>
<proteinExistence type="predicted"/>
<dbReference type="SUPFAM" id="SSF81301">
    <property type="entry name" value="Nucleotidyltransferase"/>
    <property type="match status" value="1"/>
</dbReference>